<dbReference type="PANTHER" id="PTHR46749:SF1">
    <property type="entry name" value="COMPLEX III ASSEMBLY FACTOR LYRM7"/>
    <property type="match status" value="1"/>
</dbReference>
<sequence length="123" mass="13521">MAAATSPVSALSAYRQLLRATRIAFNGDYPVLHAARAEARKQFEQNRQLGVDTPLKIQHALETAHILKTNIVQGTKIETKDEGGEKVDRYSLRIHEYTERGDNDTIKAAGEKPVKVGKGCCSS</sequence>
<dbReference type="GO" id="GO:0005759">
    <property type="term" value="C:mitochondrial matrix"/>
    <property type="evidence" value="ECO:0007669"/>
    <property type="project" value="UniProtKB-SubCell"/>
</dbReference>
<dbReference type="HOGENOM" id="CLU_147114_2_2_1"/>
<evidence type="ECO:0000256" key="8">
    <source>
        <dbReference type="ARBA" id="ARBA00025268"/>
    </source>
</evidence>
<evidence type="ECO:0000256" key="6">
    <source>
        <dbReference type="ARBA" id="ARBA00023128"/>
    </source>
</evidence>
<feature type="domain" description="Complex 1 LYR protein" evidence="9">
    <location>
        <begin position="10"/>
        <end position="64"/>
    </location>
</feature>
<accession>A0A022W8E0</accession>
<comment type="subunit">
    <text evidence="3">Interacts with RIP1.</text>
</comment>
<evidence type="ECO:0000259" key="9">
    <source>
        <dbReference type="Pfam" id="PF05347"/>
    </source>
</evidence>
<comment type="similarity">
    <text evidence="2">Belongs to the complex I LYR family. MZM1 subfamily.</text>
</comment>
<comment type="function">
    <text evidence="8">Assembly factor required for Rieske Fe-S protein RIP1 incorporation into the cytochrome b-c1 (CIII) complex. Functions as a chaperone, binding to this subunit within the mitochondrial matrix and stabilizing it prior to its translocation and insertion into the late CIII dimeric intermediate within the mitochondrial inner membrane. Modulates the mitochondrial matrix zinc pool.</text>
</comment>
<dbReference type="OrthoDB" id="529194at2759"/>
<dbReference type="EMBL" id="KK207790">
    <property type="protein sequence ID" value="EZF54353.1"/>
    <property type="molecule type" value="Genomic_DNA"/>
</dbReference>
<name>A0A022W8E0_TRIRU</name>
<dbReference type="AlphaFoldDB" id="A0A022W8E0"/>
<evidence type="ECO:0000256" key="1">
    <source>
        <dbReference type="ARBA" id="ARBA00004305"/>
    </source>
</evidence>
<evidence type="ECO:0000256" key="4">
    <source>
        <dbReference type="ARBA" id="ARBA00015108"/>
    </source>
</evidence>
<keyword evidence="7" id="KW-0143">Chaperone</keyword>
<evidence type="ECO:0000256" key="5">
    <source>
        <dbReference type="ARBA" id="ARBA00022946"/>
    </source>
</evidence>
<gene>
    <name evidence="10" type="ORF">H103_02810</name>
</gene>
<proteinExistence type="inferred from homology"/>
<dbReference type="Pfam" id="PF05347">
    <property type="entry name" value="Complex1_LYR"/>
    <property type="match status" value="1"/>
</dbReference>
<dbReference type="Proteomes" id="UP000023758">
    <property type="component" value="Unassembled WGS sequence"/>
</dbReference>
<protein>
    <recommendedName>
        <fullName evidence="4">Mitochondrial zinc maintenance protein 1, mitochondrial</fullName>
    </recommendedName>
</protein>
<keyword evidence="6" id="KW-0496">Mitochondrion</keyword>
<keyword evidence="5" id="KW-0809">Transit peptide</keyword>
<dbReference type="GO" id="GO:0034551">
    <property type="term" value="P:mitochondrial respiratory chain complex III assembly"/>
    <property type="evidence" value="ECO:0007669"/>
    <property type="project" value="InterPro"/>
</dbReference>
<evidence type="ECO:0000256" key="3">
    <source>
        <dbReference type="ARBA" id="ARBA00011589"/>
    </source>
</evidence>
<comment type="subcellular location">
    <subcellularLocation>
        <location evidence="1">Mitochondrion matrix</location>
    </subcellularLocation>
</comment>
<evidence type="ECO:0000256" key="7">
    <source>
        <dbReference type="ARBA" id="ARBA00023186"/>
    </source>
</evidence>
<dbReference type="InterPro" id="IPR008011">
    <property type="entry name" value="Complex1_LYR_dom"/>
</dbReference>
<evidence type="ECO:0000313" key="10">
    <source>
        <dbReference type="EMBL" id="EZF54353.1"/>
    </source>
</evidence>
<dbReference type="PANTHER" id="PTHR46749">
    <property type="entry name" value="COMPLEX III ASSEMBLY FACTOR LYRM7"/>
    <property type="match status" value="1"/>
</dbReference>
<dbReference type="GO" id="GO:0044183">
    <property type="term" value="F:protein folding chaperone"/>
    <property type="evidence" value="ECO:0007669"/>
    <property type="project" value="TreeGrafter"/>
</dbReference>
<dbReference type="CDD" id="cd20267">
    <property type="entry name" value="Complex1_LYR_LYRM7"/>
    <property type="match status" value="1"/>
</dbReference>
<evidence type="ECO:0000256" key="2">
    <source>
        <dbReference type="ARBA" id="ARBA00009949"/>
    </source>
</evidence>
<reference evidence="10" key="1">
    <citation type="submission" date="2014-02" db="EMBL/GenBank/DDBJ databases">
        <title>The Genome Sequence of Trichophyton rubrum (morphotype fischeri) CBS 288.86.</title>
        <authorList>
            <consortium name="The Broad Institute Genomics Platform"/>
            <person name="Cuomo C.A."/>
            <person name="White T.C."/>
            <person name="Graser Y."/>
            <person name="Martinez-Rossi N."/>
            <person name="Heitman J."/>
            <person name="Young S.K."/>
            <person name="Zeng Q."/>
            <person name="Gargeya S."/>
            <person name="Abouelleil A."/>
            <person name="Alvarado L."/>
            <person name="Chapman S.B."/>
            <person name="Gainer-Dewar J."/>
            <person name="Goldberg J."/>
            <person name="Griggs A."/>
            <person name="Gujja S."/>
            <person name="Hansen M."/>
            <person name="Howarth C."/>
            <person name="Imamovic A."/>
            <person name="Larimer J."/>
            <person name="Martinez D."/>
            <person name="Murphy C."/>
            <person name="Pearson M.D."/>
            <person name="Persinoti G."/>
            <person name="Poon T."/>
            <person name="Priest M."/>
            <person name="Roberts A.D."/>
            <person name="Saif S."/>
            <person name="Shea T.D."/>
            <person name="Sykes S.N."/>
            <person name="Wortman J."/>
            <person name="Nusbaum C."/>
            <person name="Birren B."/>
        </authorList>
    </citation>
    <scope>NUCLEOTIDE SEQUENCE [LARGE SCALE GENOMIC DNA]</scope>
    <source>
        <strain evidence="10">CBS 288.86</strain>
    </source>
</reference>
<dbReference type="InterPro" id="IPR045298">
    <property type="entry name" value="Complex1_LYR_LYRM7"/>
</dbReference>
<dbReference type="InterPro" id="IPR050435">
    <property type="entry name" value="MZM1/LYRM7"/>
</dbReference>
<organism evidence="10">
    <name type="scientific">Trichophyton rubrum CBS 288.86</name>
    <dbReference type="NCBI Taxonomy" id="1215330"/>
    <lineage>
        <taxon>Eukaryota</taxon>
        <taxon>Fungi</taxon>
        <taxon>Dikarya</taxon>
        <taxon>Ascomycota</taxon>
        <taxon>Pezizomycotina</taxon>
        <taxon>Eurotiomycetes</taxon>
        <taxon>Eurotiomycetidae</taxon>
        <taxon>Onygenales</taxon>
        <taxon>Arthrodermataceae</taxon>
        <taxon>Trichophyton</taxon>
    </lineage>
</organism>